<dbReference type="OrthoDB" id="1551268at2"/>
<comment type="similarity">
    <text evidence="1">Belongs to the glycosyl hydrolase 46 family.</text>
</comment>
<evidence type="ECO:0000256" key="1">
    <source>
        <dbReference type="PIRNR" id="PIRNR036551"/>
    </source>
</evidence>
<feature type="signal peptide" evidence="3">
    <location>
        <begin position="1"/>
        <end position="24"/>
    </location>
</feature>
<dbReference type="CDD" id="cd00978">
    <property type="entry name" value="chitosanase_GH46"/>
    <property type="match status" value="1"/>
</dbReference>
<evidence type="ECO:0000313" key="5">
    <source>
        <dbReference type="Proteomes" id="UP000275663"/>
    </source>
</evidence>
<protein>
    <recommendedName>
        <fullName evidence="1">Chitosanase</fullName>
        <ecNumber evidence="1">3.2.1.132</ecNumber>
    </recommendedName>
</protein>
<proteinExistence type="inferred from homology"/>
<dbReference type="PIRSF" id="PIRSF036551">
    <property type="entry name" value="Chitosanase"/>
    <property type="match status" value="1"/>
</dbReference>
<keyword evidence="1" id="KW-0326">Glycosidase</keyword>
<dbReference type="Proteomes" id="UP000275663">
    <property type="component" value="Chromosome"/>
</dbReference>
<accession>A0A3Q9BX01</accession>
<dbReference type="GO" id="GO:0005576">
    <property type="term" value="C:extracellular region"/>
    <property type="evidence" value="ECO:0007669"/>
    <property type="project" value="UniProtKB-SubCell"/>
</dbReference>
<dbReference type="InterPro" id="IPR000400">
    <property type="entry name" value="Glyco_hydro_46"/>
</dbReference>
<evidence type="ECO:0000313" key="4">
    <source>
        <dbReference type="EMBL" id="AZP14528.1"/>
    </source>
</evidence>
<comment type="catalytic activity">
    <reaction evidence="1">
        <text>Endohydrolysis of beta-(1-&gt;4)-linkages between D-glucosamine residues in a partly acetylated chitosan.</text>
        <dbReference type="EC" id="3.2.1.132"/>
    </reaction>
</comment>
<evidence type="ECO:0000256" key="3">
    <source>
        <dbReference type="SAM" id="SignalP"/>
    </source>
</evidence>
<dbReference type="SUPFAM" id="SSF53955">
    <property type="entry name" value="Lysozyme-like"/>
    <property type="match status" value="1"/>
</dbReference>
<keyword evidence="1" id="KW-0964">Secreted</keyword>
<dbReference type="RefSeq" id="WP_126129885.1">
    <property type="nucleotide sequence ID" value="NZ_CP034464.1"/>
</dbReference>
<dbReference type="Gene3D" id="3.30.386.10">
    <property type="entry name" value="Chitosanase, subunit A, domain 2"/>
    <property type="match status" value="1"/>
</dbReference>
<feature type="active site" description="Nucleophile" evidence="2">
    <location>
        <position position="87"/>
    </location>
</feature>
<dbReference type="InterPro" id="IPR023099">
    <property type="entry name" value="Glyco_hydro_46_N"/>
</dbReference>
<feature type="chain" id="PRO_5018727109" description="Chitosanase" evidence="3">
    <location>
        <begin position="25"/>
        <end position="281"/>
    </location>
</feature>
<dbReference type="GO" id="GO:0005975">
    <property type="term" value="P:carbohydrate metabolic process"/>
    <property type="evidence" value="ECO:0007669"/>
    <property type="project" value="UniProtKB-UniRule"/>
</dbReference>
<dbReference type="EC" id="3.2.1.132" evidence="1"/>
<dbReference type="KEGG" id="upv:EJN92_11100"/>
<name>A0A3Q9BX01_9BURK</name>
<reference evidence="4 5" key="1">
    <citation type="journal article" date="2011" name="Int. J. Syst. Evol. Microbiol.">
        <title>Description of Undibacterium oligocarboniphilum sp. nov., isolated from purified water, and Undibacterium pigrum strain CCUG 49012 as the type strain of Undibacterium parvum sp. nov., and emended descriptions of the genus Undibacterium and the species Undibacterium pigrum.</title>
        <authorList>
            <person name="Eder W."/>
            <person name="Wanner G."/>
            <person name="Ludwig W."/>
            <person name="Busse H.J."/>
            <person name="Ziemke-Kageler F."/>
            <person name="Lang E."/>
        </authorList>
    </citation>
    <scope>NUCLEOTIDE SEQUENCE [LARGE SCALE GENOMIC DNA]</scope>
    <source>
        <strain evidence="4 5">DSM 23061</strain>
    </source>
</reference>
<dbReference type="InterPro" id="IPR023346">
    <property type="entry name" value="Lysozyme-like_dom_sf"/>
</dbReference>
<keyword evidence="1" id="KW-0378">Hydrolase</keyword>
<organism evidence="4 5">
    <name type="scientific">Undibacterium parvum</name>
    <dbReference type="NCBI Taxonomy" id="401471"/>
    <lineage>
        <taxon>Bacteria</taxon>
        <taxon>Pseudomonadati</taxon>
        <taxon>Pseudomonadota</taxon>
        <taxon>Betaproteobacteria</taxon>
        <taxon>Burkholderiales</taxon>
        <taxon>Oxalobacteraceae</taxon>
        <taxon>Undibacterium</taxon>
    </lineage>
</organism>
<dbReference type="Gene3D" id="1.20.141.10">
    <property type="entry name" value="Chitosanase, subunit A, domain 1"/>
    <property type="match status" value="1"/>
</dbReference>
<feature type="active site" description="Proton donor" evidence="2">
    <location>
        <position position="69"/>
    </location>
</feature>
<evidence type="ECO:0000256" key="2">
    <source>
        <dbReference type="PIRSR" id="PIRSR036551-1"/>
    </source>
</evidence>
<keyword evidence="5" id="KW-1185">Reference proteome</keyword>
<comment type="function">
    <text evidence="1">Aids in the defense against invading fungal pathogens by degrading their cell wall chitosan.</text>
</comment>
<sequence>MNTKLRKVALNLSLSLLSASALLACGGGAVSEQGTQQAQALAGKLRTNSVDLNEATKKEHAQQIVAAAENSTLLWRTRFEYIEDIKDERGYTAGIIGFCSGTGDMLAIVKKYTAQYPGNGLASYLPALELVNGSESHERLDPDFPADWKREAALPAFQAAQIKERDDSYFNPSVSEGKKDGLRALGQFIYYDAAVMHGMDEVEKFRARAILKSPTPAQGGNEVSYLSAFMDERVAFMESEEAHKGNIDRVQDGPRKWLAAGNLDLNTPLNWRVNAQDFSIP</sequence>
<dbReference type="PROSITE" id="PS51257">
    <property type="entry name" value="PROKAR_LIPOPROTEIN"/>
    <property type="match status" value="1"/>
</dbReference>
<comment type="subcellular location">
    <subcellularLocation>
        <location evidence="1">Secreted</location>
    </subcellularLocation>
</comment>
<dbReference type="GO" id="GO:0016977">
    <property type="term" value="F:chitosanase activity"/>
    <property type="evidence" value="ECO:0007669"/>
    <property type="project" value="UniProtKB-UniRule"/>
</dbReference>
<dbReference type="AlphaFoldDB" id="A0A3Q9BX01"/>
<dbReference type="Pfam" id="PF01374">
    <property type="entry name" value="Glyco_hydro_46"/>
    <property type="match status" value="1"/>
</dbReference>
<keyword evidence="3" id="KW-0732">Signal</keyword>
<dbReference type="EMBL" id="CP034464">
    <property type="protein sequence ID" value="AZP14528.1"/>
    <property type="molecule type" value="Genomic_DNA"/>
</dbReference>
<gene>
    <name evidence="4" type="ORF">EJN92_11100</name>
</gene>